<comment type="caution">
    <text evidence="2">The sequence shown here is derived from an EMBL/GenBank/DDBJ whole genome shotgun (WGS) entry which is preliminary data.</text>
</comment>
<organism evidence="2 3">
    <name type="scientific">Ruoffia tabacinasalis</name>
    <dbReference type="NCBI Taxonomy" id="87458"/>
    <lineage>
        <taxon>Bacteria</taxon>
        <taxon>Bacillati</taxon>
        <taxon>Bacillota</taxon>
        <taxon>Bacilli</taxon>
        <taxon>Lactobacillales</taxon>
        <taxon>Aerococcaceae</taxon>
        <taxon>Ruoffia</taxon>
    </lineage>
</organism>
<dbReference type="EMBL" id="VBSP01000003">
    <property type="protein sequence ID" value="TLQ49145.1"/>
    <property type="molecule type" value="Genomic_DNA"/>
</dbReference>
<feature type="compositionally biased region" description="Polar residues" evidence="1">
    <location>
        <begin position="68"/>
        <end position="87"/>
    </location>
</feature>
<dbReference type="Proteomes" id="UP000306420">
    <property type="component" value="Unassembled WGS sequence"/>
</dbReference>
<sequence length="216" mass="22968">MKKNTLRSLGIGFLSAGILSGAFAIFVQGQAPVEGLQVNSLLGSGDQEQISQYEEQVSSLVAERDSLNESLSSGDNQDESSAQEQISSLTEANESLVAQLDNTGTETNNDESDTETTDNGTDTDTEADNTGSETGEVTEAQPDLEGSFSIASGEASSEIAARLESDGFIDSADEFQSLLDEWDLNAVIQAGDFELNSDMSIHDIASIITDGAYYYY</sequence>
<dbReference type="RefSeq" id="WP_138403676.1">
    <property type="nucleotide sequence ID" value="NZ_JBQKLU010000002.1"/>
</dbReference>
<evidence type="ECO:0000313" key="2">
    <source>
        <dbReference type="EMBL" id="TLQ49145.1"/>
    </source>
</evidence>
<evidence type="ECO:0000256" key="1">
    <source>
        <dbReference type="SAM" id="MobiDB-lite"/>
    </source>
</evidence>
<protein>
    <submittedName>
        <fullName evidence="2">Endolytic transglycosylase MltG</fullName>
    </submittedName>
</protein>
<dbReference type="OrthoDB" id="2138957at2"/>
<feature type="compositionally biased region" description="Acidic residues" evidence="1">
    <location>
        <begin position="108"/>
        <end position="127"/>
    </location>
</feature>
<name>A0A5R9EFM7_9LACT</name>
<evidence type="ECO:0000313" key="3">
    <source>
        <dbReference type="Proteomes" id="UP000306420"/>
    </source>
</evidence>
<reference evidence="2 3" key="1">
    <citation type="submission" date="2019-05" db="EMBL/GenBank/DDBJ databases">
        <title>The metagenome of a microbial culture collection derived from dairy environment covers the genomic content of the human microbiome.</title>
        <authorList>
            <person name="Roder T."/>
            <person name="Wuthrich D."/>
            <person name="Sattari Z."/>
            <person name="Von Ah U."/>
            <person name="Bar C."/>
            <person name="Ronchi F."/>
            <person name="Macpherson A.J."/>
            <person name="Ganal-Vonarburg S.C."/>
            <person name="Bruggmann R."/>
            <person name="Vergeres G."/>
        </authorList>
    </citation>
    <scope>NUCLEOTIDE SEQUENCE [LARGE SCALE GENOMIC DNA]</scope>
    <source>
        <strain evidence="2 3">FAM 24227</strain>
    </source>
</reference>
<gene>
    <name evidence="2" type="ORF">FEZ33_01770</name>
</gene>
<dbReference type="Gene3D" id="3.30.1490.480">
    <property type="entry name" value="Endolytic murein transglycosylase"/>
    <property type="match status" value="1"/>
</dbReference>
<accession>A0A5R9EFM7</accession>
<feature type="region of interest" description="Disordered" evidence="1">
    <location>
        <begin position="103"/>
        <end position="145"/>
    </location>
</feature>
<dbReference type="AlphaFoldDB" id="A0A5R9EFM7"/>
<feature type="region of interest" description="Disordered" evidence="1">
    <location>
        <begin position="55"/>
        <end position="87"/>
    </location>
</feature>
<proteinExistence type="predicted"/>